<reference evidence="11" key="1">
    <citation type="submission" date="2019-12" db="EMBL/GenBank/DDBJ databases">
        <authorList>
            <person name="Scholes J."/>
        </authorList>
    </citation>
    <scope>NUCLEOTIDE SEQUENCE</scope>
</reference>
<dbReference type="Pfam" id="PF03171">
    <property type="entry name" value="2OG-FeII_Oxy"/>
    <property type="match status" value="1"/>
</dbReference>
<name>A0A9N7RMZ5_STRHE</name>
<dbReference type="PRINTS" id="PR00682">
    <property type="entry name" value="IPNSYNTHASE"/>
</dbReference>
<keyword evidence="3 9" id="KW-0479">Metal-binding</keyword>
<dbReference type="OrthoDB" id="288590at2759"/>
<dbReference type="SUPFAM" id="SSF51197">
    <property type="entry name" value="Clavaminate synthase-like"/>
    <property type="match status" value="1"/>
</dbReference>
<comment type="pathway">
    <text evidence="2">Hormone biosynthesis.</text>
</comment>
<proteinExistence type="inferred from homology"/>
<protein>
    <submittedName>
        <fullName evidence="11">Gibberellin 20 oxidase 2</fullName>
    </submittedName>
</protein>
<evidence type="ECO:0000256" key="8">
    <source>
        <dbReference type="ARBA" id="ARBA00050508"/>
    </source>
</evidence>
<evidence type="ECO:0000256" key="4">
    <source>
        <dbReference type="ARBA" id="ARBA00023002"/>
    </source>
</evidence>
<dbReference type="InterPro" id="IPR026992">
    <property type="entry name" value="DIOX_N"/>
</dbReference>
<dbReference type="InterPro" id="IPR050231">
    <property type="entry name" value="Iron_ascorbate_oxido_reductase"/>
</dbReference>
<dbReference type="Proteomes" id="UP001153555">
    <property type="component" value="Unassembled WGS sequence"/>
</dbReference>
<dbReference type="GO" id="GO:0046872">
    <property type="term" value="F:metal ion binding"/>
    <property type="evidence" value="ECO:0007669"/>
    <property type="project" value="UniProtKB-KW"/>
</dbReference>
<evidence type="ECO:0000256" key="5">
    <source>
        <dbReference type="ARBA" id="ARBA00023004"/>
    </source>
</evidence>
<keyword evidence="5 9" id="KW-0408">Iron</keyword>
<gene>
    <name evidence="11" type="ORF">SHERM_29160</name>
</gene>
<organism evidence="11 12">
    <name type="scientific">Striga hermonthica</name>
    <name type="common">Purple witchweed</name>
    <name type="synonym">Buchnera hermonthica</name>
    <dbReference type="NCBI Taxonomy" id="68872"/>
    <lineage>
        <taxon>Eukaryota</taxon>
        <taxon>Viridiplantae</taxon>
        <taxon>Streptophyta</taxon>
        <taxon>Embryophyta</taxon>
        <taxon>Tracheophyta</taxon>
        <taxon>Spermatophyta</taxon>
        <taxon>Magnoliopsida</taxon>
        <taxon>eudicotyledons</taxon>
        <taxon>Gunneridae</taxon>
        <taxon>Pentapetalae</taxon>
        <taxon>asterids</taxon>
        <taxon>lamiids</taxon>
        <taxon>Lamiales</taxon>
        <taxon>Orobanchaceae</taxon>
        <taxon>Buchnereae</taxon>
        <taxon>Striga</taxon>
    </lineage>
</organism>
<evidence type="ECO:0000256" key="9">
    <source>
        <dbReference type="RuleBase" id="RU003682"/>
    </source>
</evidence>
<comment type="cofactor">
    <cofactor evidence="1">
        <name>L-ascorbate</name>
        <dbReference type="ChEBI" id="CHEBI:38290"/>
    </cofactor>
</comment>
<dbReference type="GO" id="GO:0045544">
    <property type="term" value="F:gibberellin 20-oxidase activity"/>
    <property type="evidence" value="ECO:0007669"/>
    <property type="project" value="UniProtKB-ARBA"/>
</dbReference>
<evidence type="ECO:0000313" key="12">
    <source>
        <dbReference type="Proteomes" id="UP001153555"/>
    </source>
</evidence>
<sequence>MESGASSTLILSSLQNPQPNKLPPQFIWPDEELAHSTQVHELEDPPLDLSGFLNGDQEATALAAAQIRAACLTRGFFQVINHGVDPSLTQAAQNHMDHFFNLSIDRKLAVERKPGDLCGYSIGHADRFSSKLTWKEMFSFTYKYDSRDEDVAHHIKSVLGQDFEEAGLIYEKYCKAMEKLSLAIMELLAISLGVERGHYREFFKDGSSIVRANYYPPCIEAGLTLGTGPHCDPNSLTILLQDQVGGLQIFVDGKWQALKPRTDALVINIGDTFKALSNGKYKSCLHRAVVNKERARISIAFFVNPKDHKIVSPPNNLVAAAMREYPDFTWSDFKKFLLNHYRADGTSLQNFVHWLSDQNKTNN</sequence>
<keyword evidence="12" id="KW-1185">Reference proteome</keyword>
<dbReference type="GO" id="GO:0009805">
    <property type="term" value="P:coumarin biosynthetic process"/>
    <property type="evidence" value="ECO:0007669"/>
    <property type="project" value="UniProtKB-ARBA"/>
</dbReference>
<dbReference type="AlphaFoldDB" id="A0A9N7RMZ5"/>
<dbReference type="FunFam" id="2.60.120.330:FF:000003">
    <property type="entry name" value="Gibberellin 20 oxidase 2"/>
    <property type="match status" value="1"/>
</dbReference>
<dbReference type="PANTHER" id="PTHR47990">
    <property type="entry name" value="2-OXOGLUTARATE (2OG) AND FE(II)-DEPENDENT OXYGENASE SUPERFAMILY PROTEIN-RELATED"/>
    <property type="match status" value="1"/>
</dbReference>
<dbReference type="InterPro" id="IPR005123">
    <property type="entry name" value="Oxoglu/Fe-dep_dioxygenase_dom"/>
</dbReference>
<evidence type="ECO:0000256" key="2">
    <source>
        <dbReference type="ARBA" id="ARBA00004972"/>
    </source>
</evidence>
<comment type="caution">
    <text evidence="11">The sequence shown here is derived from an EMBL/GenBank/DDBJ whole genome shotgun (WGS) entry which is preliminary data.</text>
</comment>
<feature type="domain" description="Fe2OG dioxygenase" evidence="10">
    <location>
        <begin position="206"/>
        <end position="305"/>
    </location>
</feature>
<evidence type="ECO:0000256" key="6">
    <source>
        <dbReference type="ARBA" id="ARBA00037909"/>
    </source>
</evidence>
<evidence type="ECO:0000313" key="11">
    <source>
        <dbReference type="EMBL" id="CAA0833904.1"/>
    </source>
</evidence>
<accession>A0A9N7RMZ5</accession>
<comment type="pathway">
    <text evidence="6">Plant hormone biosynthesis; gibberellin biosynthesis.</text>
</comment>
<comment type="catalytic activity">
    <reaction evidence="8">
        <text>gibberellin A12 + 2 2-oxoglutarate + 3 O2 + H(+) = gibberellin A9 + 2 succinate + 3 CO2 + 2 H2O</text>
        <dbReference type="Rhea" id="RHEA:60772"/>
        <dbReference type="ChEBI" id="CHEBI:15377"/>
        <dbReference type="ChEBI" id="CHEBI:15378"/>
        <dbReference type="ChEBI" id="CHEBI:15379"/>
        <dbReference type="ChEBI" id="CHEBI:16526"/>
        <dbReference type="ChEBI" id="CHEBI:16810"/>
        <dbReference type="ChEBI" id="CHEBI:30031"/>
        <dbReference type="ChEBI" id="CHEBI:58627"/>
        <dbReference type="ChEBI" id="CHEBI:73255"/>
    </reaction>
    <physiologicalReaction direction="left-to-right" evidence="8">
        <dbReference type="Rhea" id="RHEA:60773"/>
    </physiologicalReaction>
</comment>
<dbReference type="InterPro" id="IPR027443">
    <property type="entry name" value="IPNS-like_sf"/>
</dbReference>
<dbReference type="GO" id="GO:0002238">
    <property type="term" value="P:response to molecule of fungal origin"/>
    <property type="evidence" value="ECO:0007669"/>
    <property type="project" value="UniProtKB-ARBA"/>
</dbReference>
<evidence type="ECO:0000256" key="1">
    <source>
        <dbReference type="ARBA" id="ARBA00001961"/>
    </source>
</evidence>
<dbReference type="PROSITE" id="PS51471">
    <property type="entry name" value="FE2OG_OXY"/>
    <property type="match status" value="1"/>
</dbReference>
<keyword evidence="4 9" id="KW-0560">Oxidoreductase</keyword>
<dbReference type="Pfam" id="PF14226">
    <property type="entry name" value="DIOX_N"/>
    <property type="match status" value="1"/>
</dbReference>
<dbReference type="InterPro" id="IPR044861">
    <property type="entry name" value="IPNS-like_FE2OG_OXY"/>
</dbReference>
<evidence type="ECO:0000256" key="3">
    <source>
        <dbReference type="ARBA" id="ARBA00022723"/>
    </source>
</evidence>
<evidence type="ECO:0000259" key="10">
    <source>
        <dbReference type="PROSITE" id="PS51471"/>
    </source>
</evidence>
<comment type="similarity">
    <text evidence="7">Belongs to the iron/ascorbate-dependent oxidoreductase family. GA20OX subfamily.</text>
</comment>
<dbReference type="Gene3D" id="2.60.120.330">
    <property type="entry name" value="B-lactam Antibiotic, Isopenicillin N Synthase, Chain"/>
    <property type="match status" value="1"/>
</dbReference>
<evidence type="ECO:0000256" key="7">
    <source>
        <dbReference type="ARBA" id="ARBA00043997"/>
    </source>
</evidence>
<dbReference type="GO" id="GO:0009686">
    <property type="term" value="P:gibberellin biosynthetic process"/>
    <property type="evidence" value="ECO:0007669"/>
    <property type="project" value="UniProtKB-ARBA"/>
</dbReference>
<dbReference type="EMBL" id="CACSLK010027842">
    <property type="protein sequence ID" value="CAA0833904.1"/>
    <property type="molecule type" value="Genomic_DNA"/>
</dbReference>